<protein>
    <recommendedName>
        <fullName evidence="4">CbrC family protein</fullName>
    </recommendedName>
</protein>
<sequence>MGWEDMNANKYKFKYFMNPETNAEFTEENCQFCGTEEKCLEGEYFDRGDEITSVCLDCLVKGETTVQIPQYLKDRLYTHLKNTFTEKNSEELNELFESIISELEKNPPVPWIQYNDWPVCDGDFMQYVGEWKQEDFNNASQNGNGKDYIVSILDDLTKSRINDIDVFWNDIGNYTAVFVFKCLHCNKIIGVAQSY</sequence>
<dbReference type="Pfam" id="PF03691">
    <property type="entry name" value="UPF0167"/>
    <property type="match status" value="1"/>
</dbReference>
<dbReference type="AlphaFoldDB" id="A0A679FKX5"/>
<organism evidence="2 3">
    <name type="scientific">Geobacillus subterraneus</name>
    <dbReference type="NCBI Taxonomy" id="129338"/>
    <lineage>
        <taxon>Bacteria</taxon>
        <taxon>Bacillati</taxon>
        <taxon>Bacillota</taxon>
        <taxon>Bacilli</taxon>
        <taxon>Bacillales</taxon>
        <taxon>Anoxybacillaceae</taxon>
        <taxon>Geobacillus</taxon>
    </lineage>
</organism>
<proteinExistence type="inferred from homology"/>
<dbReference type="RefSeq" id="WP_051962645.1">
    <property type="nucleotide sequence ID" value="NZ_AP022557.1"/>
</dbReference>
<evidence type="ECO:0000256" key="1">
    <source>
        <dbReference type="ARBA" id="ARBA00008525"/>
    </source>
</evidence>
<evidence type="ECO:0008006" key="4">
    <source>
        <dbReference type="Google" id="ProtNLM"/>
    </source>
</evidence>
<dbReference type="EMBL" id="AP022557">
    <property type="protein sequence ID" value="BBW97008.1"/>
    <property type="molecule type" value="Genomic_DNA"/>
</dbReference>
<dbReference type="InterPro" id="IPR005363">
    <property type="entry name" value="UPF0167"/>
</dbReference>
<evidence type="ECO:0000313" key="2">
    <source>
        <dbReference type="EMBL" id="BBW97008.1"/>
    </source>
</evidence>
<keyword evidence="3" id="KW-1185">Reference proteome</keyword>
<accession>A0A679FKX5</accession>
<gene>
    <name evidence="2" type="ORF">GsuE55_18410</name>
</gene>
<reference evidence="3" key="1">
    <citation type="journal article" date="2020" name="Microbiol. Resour. Announc.">
        <title>Complete Genome Sequence of Geobacillus sp. Strain E55-1, Isolated from Mine Geyser in Japan.</title>
        <authorList>
            <person name="Miyazaki K."/>
            <person name="Hase E."/>
            <person name="Tokito N."/>
        </authorList>
    </citation>
    <scope>NUCLEOTIDE SEQUENCE [LARGE SCALE GENOMIC DNA]</scope>
    <source>
        <strain evidence="3">E55-1</strain>
    </source>
</reference>
<comment type="similarity">
    <text evidence="1">Belongs to the UPF0167 family.</text>
</comment>
<name>A0A679FKX5_9BACL</name>
<dbReference type="Proteomes" id="UP000501421">
    <property type="component" value="Chromosome"/>
</dbReference>
<evidence type="ECO:0000313" key="3">
    <source>
        <dbReference type="Proteomes" id="UP000501421"/>
    </source>
</evidence>